<dbReference type="AlphaFoldDB" id="A0AAN8JV50"/>
<reference evidence="1 2" key="1">
    <citation type="submission" date="2024-01" db="EMBL/GenBank/DDBJ databases">
        <title>The genome of the rayed Mediterranean limpet Patella caerulea (Linnaeus, 1758).</title>
        <authorList>
            <person name="Anh-Thu Weber A."/>
            <person name="Halstead-Nussloch G."/>
        </authorList>
    </citation>
    <scope>NUCLEOTIDE SEQUENCE [LARGE SCALE GENOMIC DNA]</scope>
    <source>
        <strain evidence="1">AATW-2023a</strain>
        <tissue evidence="1">Whole specimen</tissue>
    </source>
</reference>
<name>A0AAN8JV50_PATCE</name>
<evidence type="ECO:0000313" key="2">
    <source>
        <dbReference type="Proteomes" id="UP001347796"/>
    </source>
</evidence>
<dbReference type="EMBL" id="JAZGQO010000007">
    <property type="protein sequence ID" value="KAK6183411.1"/>
    <property type="molecule type" value="Genomic_DNA"/>
</dbReference>
<comment type="caution">
    <text evidence="1">The sequence shown here is derived from an EMBL/GenBank/DDBJ whole genome shotgun (WGS) entry which is preliminary data.</text>
</comment>
<keyword evidence="2" id="KW-1185">Reference proteome</keyword>
<gene>
    <name evidence="1" type="ORF">SNE40_010900</name>
</gene>
<evidence type="ECO:0000313" key="1">
    <source>
        <dbReference type="EMBL" id="KAK6183411.1"/>
    </source>
</evidence>
<sequence length="195" mass="22263">MEPVFLDERNHTVSAFDNNTQRHRFLQNIKLSFPIDIYRYAPGGSHTTVVCIVHVDDNRNEVDKLTQIGRVTARIKPLLPVYHTREMKKSFKSKLNNISNVAPSVLDFIYKELAIGAAVTSHPHTQQRLRMIFLGETGLLADLRKLNPGRPTGTYDTFFEKLGEVVESVTAADERRHGIAHLSEWLSLKIDDKVW</sequence>
<dbReference type="Proteomes" id="UP001347796">
    <property type="component" value="Unassembled WGS sequence"/>
</dbReference>
<proteinExistence type="predicted"/>
<protein>
    <submittedName>
        <fullName evidence="1">Uncharacterized protein</fullName>
    </submittedName>
</protein>
<accession>A0AAN8JV50</accession>
<organism evidence="1 2">
    <name type="scientific">Patella caerulea</name>
    <name type="common">Rayed Mediterranean limpet</name>
    <dbReference type="NCBI Taxonomy" id="87958"/>
    <lineage>
        <taxon>Eukaryota</taxon>
        <taxon>Metazoa</taxon>
        <taxon>Spiralia</taxon>
        <taxon>Lophotrochozoa</taxon>
        <taxon>Mollusca</taxon>
        <taxon>Gastropoda</taxon>
        <taxon>Patellogastropoda</taxon>
        <taxon>Patelloidea</taxon>
        <taxon>Patellidae</taxon>
        <taxon>Patella</taxon>
    </lineage>
</organism>